<dbReference type="EMBL" id="WTRX01000005">
    <property type="protein sequence ID" value="MWU30226.1"/>
    <property type="molecule type" value="Genomic_DNA"/>
</dbReference>
<gene>
    <name evidence="1" type="ORF">GP944_05400</name>
</gene>
<dbReference type="AlphaFoldDB" id="A0AAW9WWX1"/>
<sequence>MTERNPSLTPQHMTATSTILTPGKDEVVITFYSHEFTYLLPENVQPQTGIQVKVDLRPEIGISLTTDQAIALTKALKTNLEANGLWKQ</sequence>
<proteinExistence type="predicted"/>
<evidence type="ECO:0000313" key="2">
    <source>
        <dbReference type="Proteomes" id="UP000441160"/>
    </source>
</evidence>
<dbReference type="Proteomes" id="UP000441160">
    <property type="component" value="Unassembled WGS sequence"/>
</dbReference>
<organism evidence="1 2">
    <name type="scientific">Escherichia coli</name>
    <dbReference type="NCBI Taxonomy" id="562"/>
    <lineage>
        <taxon>Bacteria</taxon>
        <taxon>Pseudomonadati</taxon>
        <taxon>Pseudomonadota</taxon>
        <taxon>Gammaproteobacteria</taxon>
        <taxon>Enterobacterales</taxon>
        <taxon>Enterobacteriaceae</taxon>
        <taxon>Escherichia</taxon>
    </lineage>
</organism>
<reference evidence="1 2" key="1">
    <citation type="submission" date="2019-12" db="EMBL/GenBank/DDBJ databases">
        <title>Enteriobacteria Tanzani isolates_8377-8380.</title>
        <authorList>
            <person name="Subbiah M."/>
            <person name="Call D."/>
        </authorList>
    </citation>
    <scope>NUCLEOTIDE SEQUENCE [LARGE SCALE GENOMIC DNA]</scope>
    <source>
        <strain evidence="1 2">8378wB3</strain>
    </source>
</reference>
<dbReference type="RefSeq" id="WP_032435829.1">
    <property type="nucleotide sequence ID" value="NZ_CP126295.1"/>
</dbReference>
<name>A0AAW9WWX1_ECOLX</name>
<protein>
    <submittedName>
        <fullName evidence="1">Uncharacterized protein</fullName>
    </submittedName>
</protein>
<accession>A0AAW9WWX1</accession>
<comment type="caution">
    <text evidence="1">The sequence shown here is derived from an EMBL/GenBank/DDBJ whole genome shotgun (WGS) entry which is preliminary data.</text>
</comment>
<evidence type="ECO:0000313" key="1">
    <source>
        <dbReference type="EMBL" id="MWU30226.1"/>
    </source>
</evidence>